<evidence type="ECO:0008006" key="4">
    <source>
        <dbReference type="Google" id="ProtNLM"/>
    </source>
</evidence>
<dbReference type="PANTHER" id="PTHR34387">
    <property type="entry name" value="SLR1258 PROTEIN"/>
    <property type="match status" value="1"/>
</dbReference>
<dbReference type="AlphaFoldDB" id="A0A6S8JLZ2"/>
<evidence type="ECO:0000256" key="1">
    <source>
        <dbReference type="SAM" id="SignalP"/>
    </source>
</evidence>
<keyword evidence="1" id="KW-0732">Signal</keyword>
<name>A0A6S8JLZ2_9STRA</name>
<proteinExistence type="predicted"/>
<feature type="chain" id="PRO_5036191404" description="DUF541 domain-containing protein" evidence="1">
    <location>
        <begin position="19"/>
        <end position="259"/>
    </location>
</feature>
<dbReference type="InterPro" id="IPR052022">
    <property type="entry name" value="26kDa_periplasmic_antigen"/>
</dbReference>
<dbReference type="EMBL" id="HBIM01007244">
    <property type="protein sequence ID" value="CAE0408426.1"/>
    <property type="molecule type" value="Transcribed_RNA"/>
</dbReference>
<protein>
    <recommendedName>
        <fullName evidence="4">DUF541 domain-containing protein</fullName>
    </recommendedName>
</protein>
<dbReference type="InterPro" id="IPR007497">
    <property type="entry name" value="SIMPL/DUF541"/>
</dbReference>
<dbReference type="PANTHER" id="PTHR34387:SF2">
    <property type="entry name" value="SLR1258 PROTEIN"/>
    <property type="match status" value="1"/>
</dbReference>
<dbReference type="EMBL" id="HBIM01007245">
    <property type="protein sequence ID" value="CAE0408427.1"/>
    <property type="molecule type" value="Transcribed_RNA"/>
</dbReference>
<dbReference type="GO" id="GO:0006974">
    <property type="term" value="P:DNA damage response"/>
    <property type="evidence" value="ECO:0007669"/>
    <property type="project" value="TreeGrafter"/>
</dbReference>
<sequence>MRLYTILAFTAVWNVAAGRFGSITSPTNTQNQNLVQNQNGECNVCQTLSVTGYGKATAAPDMATFSVTVSKTAKEAKEALDYNNGNMTAVQEELLKADGIESEDIQTGHFSVDAVYEWVKGEEREVWTFVGYRVTHTVNVQVHGLEGLGAILDTVIGVGDNEISGIGFQIDDVESVMDEARENAVADAQRKADLYALNADVILGNVISISESSGYVSSPMFDGRYKAESLDSAVPIATGENEVSATVYMVYAITTPTPE</sequence>
<dbReference type="Pfam" id="PF04402">
    <property type="entry name" value="SIMPL"/>
    <property type="match status" value="1"/>
</dbReference>
<organism evidence="2">
    <name type="scientific">Amphora coffeiformis</name>
    <dbReference type="NCBI Taxonomy" id="265554"/>
    <lineage>
        <taxon>Eukaryota</taxon>
        <taxon>Sar</taxon>
        <taxon>Stramenopiles</taxon>
        <taxon>Ochrophyta</taxon>
        <taxon>Bacillariophyta</taxon>
        <taxon>Bacillariophyceae</taxon>
        <taxon>Bacillariophycidae</taxon>
        <taxon>Thalassiophysales</taxon>
        <taxon>Catenulaceae</taxon>
        <taxon>Amphora</taxon>
    </lineage>
</organism>
<feature type="signal peptide" evidence="1">
    <location>
        <begin position="1"/>
        <end position="18"/>
    </location>
</feature>
<dbReference type="Gene3D" id="3.30.70.2970">
    <property type="entry name" value="Protein of unknown function (DUF541), domain 2"/>
    <property type="match status" value="1"/>
</dbReference>
<evidence type="ECO:0000313" key="2">
    <source>
        <dbReference type="EMBL" id="CAE0408426.1"/>
    </source>
</evidence>
<dbReference type="Gene3D" id="3.30.110.170">
    <property type="entry name" value="Protein of unknown function (DUF541), domain 1"/>
    <property type="match status" value="1"/>
</dbReference>
<gene>
    <name evidence="2" type="ORF">ACOF00016_LOCUS6172</name>
    <name evidence="3" type="ORF">ACOF00016_LOCUS6173</name>
</gene>
<evidence type="ECO:0000313" key="3">
    <source>
        <dbReference type="EMBL" id="CAE0408427.1"/>
    </source>
</evidence>
<reference evidence="2" key="1">
    <citation type="submission" date="2021-01" db="EMBL/GenBank/DDBJ databases">
        <authorList>
            <person name="Corre E."/>
            <person name="Pelletier E."/>
            <person name="Niang G."/>
            <person name="Scheremetjew M."/>
            <person name="Finn R."/>
            <person name="Kale V."/>
            <person name="Holt S."/>
            <person name="Cochrane G."/>
            <person name="Meng A."/>
            <person name="Brown T."/>
            <person name="Cohen L."/>
        </authorList>
    </citation>
    <scope>NUCLEOTIDE SEQUENCE</scope>
    <source>
        <strain evidence="2">CCMP127</strain>
    </source>
</reference>
<accession>A0A6S8JLZ2</accession>